<reference evidence="3 4" key="1">
    <citation type="submission" date="2020-12" db="EMBL/GenBank/DDBJ databases">
        <title>Bacterial novel species Adhaeribacter sp. BT258 isolated from soil.</title>
        <authorList>
            <person name="Jung H.-Y."/>
        </authorList>
    </citation>
    <scope>NUCLEOTIDE SEQUENCE [LARGE SCALE GENOMIC DNA]</scope>
    <source>
        <strain evidence="3 4">BT258</strain>
    </source>
</reference>
<comment type="similarity">
    <text evidence="1">Belongs to the DinB family.</text>
</comment>
<protein>
    <submittedName>
        <fullName evidence="3">Damage-inducible protein DinB</fullName>
    </submittedName>
</protein>
<dbReference type="InterPro" id="IPR007837">
    <property type="entry name" value="DinB"/>
</dbReference>
<evidence type="ECO:0000313" key="4">
    <source>
        <dbReference type="Proteomes" id="UP000644147"/>
    </source>
</evidence>
<dbReference type="Gene3D" id="1.20.120.450">
    <property type="entry name" value="dinb family like domain"/>
    <property type="match status" value="1"/>
</dbReference>
<dbReference type="EMBL" id="JAEHFX010000007">
    <property type="protein sequence ID" value="MBK0404076.1"/>
    <property type="molecule type" value="Genomic_DNA"/>
</dbReference>
<name>A0ABS1C4G7_9BACT</name>
<dbReference type="RefSeq" id="WP_200506914.1">
    <property type="nucleotide sequence ID" value="NZ_JAEHFX010000007.1"/>
</dbReference>
<proteinExistence type="inferred from homology"/>
<dbReference type="InterPro" id="IPR034660">
    <property type="entry name" value="DinB/YfiT-like"/>
</dbReference>
<gene>
    <name evidence="3" type="ORF">I5M27_13860</name>
</gene>
<comment type="caution">
    <text evidence="3">The sequence shown here is derived from an EMBL/GenBank/DDBJ whole genome shotgun (WGS) entry which is preliminary data.</text>
</comment>
<keyword evidence="2" id="KW-0479">Metal-binding</keyword>
<evidence type="ECO:0000256" key="2">
    <source>
        <dbReference type="ARBA" id="ARBA00022723"/>
    </source>
</evidence>
<dbReference type="SUPFAM" id="SSF109854">
    <property type="entry name" value="DinB/YfiT-like putative metalloenzymes"/>
    <property type="match status" value="1"/>
</dbReference>
<keyword evidence="4" id="KW-1185">Reference proteome</keyword>
<evidence type="ECO:0000313" key="3">
    <source>
        <dbReference type="EMBL" id="MBK0404076.1"/>
    </source>
</evidence>
<accession>A0ABS1C4G7</accession>
<evidence type="ECO:0000256" key="1">
    <source>
        <dbReference type="ARBA" id="ARBA00008635"/>
    </source>
</evidence>
<dbReference type="Pfam" id="PF05163">
    <property type="entry name" value="DinB"/>
    <property type="match status" value="1"/>
</dbReference>
<dbReference type="Proteomes" id="UP000644147">
    <property type="component" value="Unassembled WGS sequence"/>
</dbReference>
<sequence>MENTLEKTATATFISPADMLAHWQGHRNLTRRVIAAFPEKELFEFSIGGMRTFSAIVQELLALGAPGLRQIAMETNEKLNEDIKEANSKENILRLWDESTAEITQLWSKIPAERFNEKIVAFGQYEGTVWSTILYYIDNEIHHRGQGYVYLRALNIEPPFFWER</sequence>
<organism evidence="3 4">
    <name type="scientific">Adhaeribacter terrigena</name>
    <dbReference type="NCBI Taxonomy" id="2793070"/>
    <lineage>
        <taxon>Bacteria</taxon>
        <taxon>Pseudomonadati</taxon>
        <taxon>Bacteroidota</taxon>
        <taxon>Cytophagia</taxon>
        <taxon>Cytophagales</taxon>
        <taxon>Hymenobacteraceae</taxon>
        <taxon>Adhaeribacter</taxon>
    </lineage>
</organism>